<evidence type="ECO:0000313" key="2">
    <source>
        <dbReference type="EMBL" id="KAG5463713.1"/>
    </source>
</evidence>
<protein>
    <submittedName>
        <fullName evidence="2">Uncharacterized protein</fullName>
    </submittedName>
</protein>
<dbReference type="AlphaFoldDB" id="A0A8H8A2Y6"/>
<feature type="region of interest" description="Disordered" evidence="1">
    <location>
        <begin position="1"/>
        <end position="58"/>
    </location>
</feature>
<reference evidence="2 3" key="1">
    <citation type="journal article" name="Sci. Rep.">
        <title>Genome-scale phylogenetic analyses confirm Olpidium as the closest living zoosporic fungus to the non-flagellated, terrestrial fungi.</title>
        <authorList>
            <person name="Chang Y."/>
            <person name="Rochon D."/>
            <person name="Sekimoto S."/>
            <person name="Wang Y."/>
            <person name="Chovatia M."/>
            <person name="Sandor L."/>
            <person name="Salamov A."/>
            <person name="Grigoriev I.V."/>
            <person name="Stajich J.E."/>
            <person name="Spatafora J.W."/>
        </authorList>
    </citation>
    <scope>NUCLEOTIDE SEQUENCE [LARGE SCALE GENOMIC DNA]</scope>
    <source>
        <strain evidence="2">S191</strain>
    </source>
</reference>
<evidence type="ECO:0000256" key="1">
    <source>
        <dbReference type="SAM" id="MobiDB-lite"/>
    </source>
</evidence>
<name>A0A8H8A2Y6_9FUNG</name>
<proteinExistence type="predicted"/>
<sequence>MAHQQRSPSAVGEPQASRSSMTGGQIELRLASGALPALGEPRKAWKPHPPNRTCGSNP</sequence>
<dbReference type="Proteomes" id="UP000673691">
    <property type="component" value="Unassembled WGS sequence"/>
</dbReference>
<evidence type="ECO:0000313" key="3">
    <source>
        <dbReference type="Proteomes" id="UP000673691"/>
    </source>
</evidence>
<keyword evidence="3" id="KW-1185">Reference proteome</keyword>
<accession>A0A8H8A2Y6</accession>
<dbReference type="EMBL" id="JAEFCI010000198">
    <property type="protein sequence ID" value="KAG5463713.1"/>
    <property type="molecule type" value="Genomic_DNA"/>
</dbReference>
<comment type="caution">
    <text evidence="2">The sequence shown here is derived from an EMBL/GenBank/DDBJ whole genome shotgun (WGS) entry which is preliminary data.</text>
</comment>
<gene>
    <name evidence="2" type="ORF">BJ554DRAFT_4464</name>
</gene>
<organism evidence="2 3">
    <name type="scientific">Olpidium bornovanus</name>
    <dbReference type="NCBI Taxonomy" id="278681"/>
    <lineage>
        <taxon>Eukaryota</taxon>
        <taxon>Fungi</taxon>
        <taxon>Fungi incertae sedis</taxon>
        <taxon>Olpidiomycota</taxon>
        <taxon>Olpidiomycotina</taxon>
        <taxon>Olpidiomycetes</taxon>
        <taxon>Olpidiales</taxon>
        <taxon>Olpidiaceae</taxon>
        <taxon>Olpidium</taxon>
    </lineage>
</organism>